<sequence length="148" mass="16905">MTEKEKNYDRLGNLNNSSRNSKEVEKLLENDITKTIVDCMKAIGTYDNAFVLSIGILDGLLTDYRDARSQWEAEGRLLVIEYTNKNGQTNTVKNPLYQSMEKLRMDILTYLRELGITPSGLKKLKQDSFGDETKVSKVEEMLISLSQM</sequence>
<reference evidence="1 2" key="1">
    <citation type="submission" date="2021-08" db="EMBL/GenBank/DDBJ databases">
        <title>FDA dAtabase for Regulatory Grade micrObial Sequences (FDA-ARGOS): Supporting development and validation of Infectious Disease Dx tests.</title>
        <authorList>
            <person name="Sproer C."/>
            <person name="Gronow S."/>
            <person name="Severitt S."/>
            <person name="Schroder I."/>
            <person name="Tallon L."/>
            <person name="Sadzewicz L."/>
            <person name="Zhao X."/>
            <person name="Boylan J."/>
            <person name="Ott S."/>
            <person name="Bowen H."/>
            <person name="Vavikolanu K."/>
            <person name="Hazen T."/>
            <person name="Aluvathingal J."/>
            <person name="Nadendla S."/>
            <person name="Lowell S."/>
            <person name="Myers T."/>
            <person name="Yan Y."/>
            <person name="Sichtig H."/>
        </authorList>
    </citation>
    <scope>NUCLEOTIDE SEQUENCE [LARGE SCALE GENOMIC DNA]</scope>
    <source>
        <strain evidence="1 2">FDAARGOS_1460</strain>
    </source>
</reference>
<dbReference type="Proteomes" id="UP000734271">
    <property type="component" value="Unassembled WGS sequence"/>
</dbReference>
<protein>
    <submittedName>
        <fullName evidence="1">P27 family phage terminase small subunit</fullName>
    </submittedName>
</protein>
<organism evidence="1 2">
    <name type="scientific">Anaerococcus murdochii</name>
    <dbReference type="NCBI Taxonomy" id="411577"/>
    <lineage>
        <taxon>Bacteria</taxon>
        <taxon>Bacillati</taxon>
        <taxon>Bacillota</taxon>
        <taxon>Tissierellia</taxon>
        <taxon>Tissierellales</taxon>
        <taxon>Peptoniphilaceae</taxon>
        <taxon>Anaerococcus</taxon>
    </lineage>
</organism>
<dbReference type="EMBL" id="JAIPME010000002">
    <property type="protein sequence ID" value="MBZ2386676.1"/>
    <property type="molecule type" value="Genomic_DNA"/>
</dbReference>
<dbReference type="InterPro" id="IPR006448">
    <property type="entry name" value="Phage_term_ssu_P27"/>
</dbReference>
<proteinExistence type="predicted"/>
<evidence type="ECO:0000313" key="1">
    <source>
        <dbReference type="EMBL" id="MBZ2386676.1"/>
    </source>
</evidence>
<name>A0ABS7SYU3_9FIRM</name>
<accession>A0ABS7SYU3</accession>
<comment type="caution">
    <text evidence="1">The sequence shown here is derived from an EMBL/GenBank/DDBJ whole genome shotgun (WGS) entry which is preliminary data.</text>
</comment>
<gene>
    <name evidence="1" type="ORF">K8P03_05105</name>
</gene>
<evidence type="ECO:0000313" key="2">
    <source>
        <dbReference type="Proteomes" id="UP000734271"/>
    </source>
</evidence>
<dbReference type="RefSeq" id="WP_223418989.1">
    <property type="nucleotide sequence ID" value="NZ_JAIPME010000002.1"/>
</dbReference>
<keyword evidence="2" id="KW-1185">Reference proteome</keyword>
<dbReference type="Pfam" id="PF05119">
    <property type="entry name" value="Terminase_4"/>
    <property type="match status" value="1"/>
</dbReference>